<keyword evidence="3" id="KW-1003">Cell membrane</keyword>
<protein>
    <submittedName>
        <fullName evidence="12">ABC transporter ATP-binding protein/permease</fullName>
    </submittedName>
</protein>
<keyword evidence="2" id="KW-0813">Transport</keyword>
<dbReference type="InterPro" id="IPR036640">
    <property type="entry name" value="ABC1_TM_sf"/>
</dbReference>
<dbReference type="AlphaFoldDB" id="A0A921FUL6"/>
<evidence type="ECO:0000256" key="7">
    <source>
        <dbReference type="ARBA" id="ARBA00022989"/>
    </source>
</evidence>
<evidence type="ECO:0000259" key="11">
    <source>
        <dbReference type="PROSITE" id="PS50929"/>
    </source>
</evidence>
<evidence type="ECO:0000256" key="5">
    <source>
        <dbReference type="ARBA" id="ARBA00022741"/>
    </source>
</evidence>
<reference evidence="12" key="1">
    <citation type="journal article" date="2021" name="PeerJ">
        <title>Extensive microbial diversity within the chicken gut microbiome revealed by metagenomics and culture.</title>
        <authorList>
            <person name="Gilroy R."/>
            <person name="Ravi A."/>
            <person name="Getino M."/>
            <person name="Pursley I."/>
            <person name="Horton D.L."/>
            <person name="Alikhan N.F."/>
            <person name="Baker D."/>
            <person name="Gharbi K."/>
            <person name="Hall N."/>
            <person name="Watson M."/>
            <person name="Adriaenssens E.M."/>
            <person name="Foster-Nyarko E."/>
            <person name="Jarju S."/>
            <person name="Secka A."/>
            <person name="Antonio M."/>
            <person name="Oren A."/>
            <person name="Chaudhuri R.R."/>
            <person name="La Ragione R."/>
            <person name="Hildebrand F."/>
            <person name="Pallen M.J."/>
        </authorList>
    </citation>
    <scope>NUCLEOTIDE SEQUENCE</scope>
    <source>
        <strain evidence="12">578</strain>
    </source>
</reference>
<gene>
    <name evidence="12" type="ORF">K8U78_05365</name>
</gene>
<dbReference type="Proteomes" id="UP000715651">
    <property type="component" value="Unassembled WGS sequence"/>
</dbReference>
<dbReference type="InterPro" id="IPR003593">
    <property type="entry name" value="AAA+_ATPase"/>
</dbReference>
<evidence type="ECO:0000256" key="3">
    <source>
        <dbReference type="ARBA" id="ARBA00022475"/>
    </source>
</evidence>
<dbReference type="Gene3D" id="3.40.50.300">
    <property type="entry name" value="P-loop containing nucleotide triphosphate hydrolases"/>
    <property type="match status" value="1"/>
</dbReference>
<feature type="transmembrane region" description="Helical" evidence="9">
    <location>
        <begin position="129"/>
        <end position="154"/>
    </location>
</feature>
<sequence length="611" mass="67219">MDGGKEQHVFAQLREFYRQPTVIVGVLIGVIAGLMGATMPLFVRSAVVQWSDSRQLIAYTALGCVALLLSSVLISVSTYLLSSSADKWITALRIHLFRHVLALPLAYHDQRESGEVSSHIISDITLLRTFVAAVLPRSLSGGLAGIVMVTMIAFFDWPTLLFLLVSLALLIGCMSVLMNNYEKYSEQMQNAVSSLSAVVTDALRSIRAIKENTAEKQVGDKAERTTRKLLNVNLSLDRLDARLAPLEALAQTLWVVAVVFWVILRQTYFGLSMANTVAIILYAQQIIQPVNQVYDLLTSVKSTRGSLKTVLTMLNLPEEEAFDSPSSLRAADEEKHFEASSVAFEKPMNSELMNSAQDEQEHVTSERSIQGLRLDHISLQYSPEHPALEDISLVLHPGEKIAVVGKTGAGKTSIAKVIDRLYPTTAGTCTLDGINGDDMPYHQWRSQIAIVSQDPGVLTGTIRENLFLGLEQEPSAHEINQALAVSDFQEAMEKENLTLDSAVGEEGSNLSGGQRQRLQIARAVLRKPRYLLLDEATANLDAKTEAKVLANLRQALPQAGIMIISHRLSTIVDADRIYFIAHGKLLSSGTNEQLKNTCEQYRQLLSLQGIE</sequence>
<evidence type="ECO:0000259" key="10">
    <source>
        <dbReference type="PROSITE" id="PS50893"/>
    </source>
</evidence>
<dbReference type="Pfam" id="PF00664">
    <property type="entry name" value="ABC_membrane"/>
    <property type="match status" value="1"/>
</dbReference>
<evidence type="ECO:0000313" key="13">
    <source>
        <dbReference type="Proteomes" id="UP000715651"/>
    </source>
</evidence>
<keyword evidence="7 9" id="KW-1133">Transmembrane helix</keyword>
<dbReference type="Gene3D" id="1.20.1560.10">
    <property type="entry name" value="ABC transporter type 1, transmembrane domain"/>
    <property type="match status" value="1"/>
</dbReference>
<evidence type="ECO:0000256" key="4">
    <source>
        <dbReference type="ARBA" id="ARBA00022692"/>
    </source>
</evidence>
<dbReference type="SUPFAM" id="SSF52540">
    <property type="entry name" value="P-loop containing nucleoside triphosphate hydrolases"/>
    <property type="match status" value="1"/>
</dbReference>
<dbReference type="InterPro" id="IPR039421">
    <property type="entry name" value="Type_1_exporter"/>
</dbReference>
<dbReference type="PANTHER" id="PTHR24221">
    <property type="entry name" value="ATP-BINDING CASSETTE SUB-FAMILY B"/>
    <property type="match status" value="1"/>
</dbReference>
<comment type="caution">
    <text evidence="12">The sequence shown here is derived from an EMBL/GenBank/DDBJ whole genome shotgun (WGS) entry which is preliminary data.</text>
</comment>
<keyword evidence="8 9" id="KW-0472">Membrane</keyword>
<dbReference type="FunFam" id="3.40.50.300:FF:000854">
    <property type="entry name" value="Multidrug ABC transporter ATP-binding protein"/>
    <property type="match status" value="1"/>
</dbReference>
<feature type="transmembrane region" description="Helical" evidence="9">
    <location>
        <begin position="160"/>
        <end position="178"/>
    </location>
</feature>
<dbReference type="InterPro" id="IPR003439">
    <property type="entry name" value="ABC_transporter-like_ATP-bd"/>
</dbReference>
<evidence type="ECO:0000256" key="9">
    <source>
        <dbReference type="SAM" id="Phobius"/>
    </source>
</evidence>
<proteinExistence type="predicted"/>
<dbReference type="GO" id="GO:0005524">
    <property type="term" value="F:ATP binding"/>
    <property type="evidence" value="ECO:0007669"/>
    <property type="project" value="UniProtKB-KW"/>
</dbReference>
<evidence type="ECO:0000256" key="6">
    <source>
        <dbReference type="ARBA" id="ARBA00022840"/>
    </source>
</evidence>
<dbReference type="PROSITE" id="PS50893">
    <property type="entry name" value="ABC_TRANSPORTER_2"/>
    <property type="match status" value="1"/>
</dbReference>
<dbReference type="EMBL" id="DYWK01000007">
    <property type="protein sequence ID" value="HJF18555.1"/>
    <property type="molecule type" value="Genomic_DNA"/>
</dbReference>
<dbReference type="GO" id="GO:0016887">
    <property type="term" value="F:ATP hydrolysis activity"/>
    <property type="evidence" value="ECO:0007669"/>
    <property type="project" value="InterPro"/>
</dbReference>
<name>A0A921FUL6_9BIFI</name>
<feature type="transmembrane region" description="Helical" evidence="9">
    <location>
        <begin position="56"/>
        <end position="82"/>
    </location>
</feature>
<accession>A0A921FUL6</accession>
<dbReference type="Pfam" id="PF00005">
    <property type="entry name" value="ABC_tran"/>
    <property type="match status" value="1"/>
</dbReference>
<dbReference type="GO" id="GO:0005886">
    <property type="term" value="C:plasma membrane"/>
    <property type="evidence" value="ECO:0007669"/>
    <property type="project" value="UniProtKB-SubCell"/>
</dbReference>
<reference evidence="12" key="2">
    <citation type="submission" date="2021-09" db="EMBL/GenBank/DDBJ databases">
        <authorList>
            <person name="Gilroy R."/>
        </authorList>
    </citation>
    <scope>NUCLEOTIDE SEQUENCE</scope>
    <source>
        <strain evidence="12">578</strain>
    </source>
</reference>
<feature type="transmembrane region" description="Helical" evidence="9">
    <location>
        <begin position="243"/>
        <end position="264"/>
    </location>
</feature>
<dbReference type="InterPro" id="IPR017871">
    <property type="entry name" value="ABC_transporter-like_CS"/>
</dbReference>
<evidence type="ECO:0000256" key="8">
    <source>
        <dbReference type="ARBA" id="ARBA00023136"/>
    </source>
</evidence>
<evidence type="ECO:0000256" key="1">
    <source>
        <dbReference type="ARBA" id="ARBA00004651"/>
    </source>
</evidence>
<keyword evidence="4 9" id="KW-0812">Transmembrane</keyword>
<dbReference type="PANTHER" id="PTHR24221:SF654">
    <property type="entry name" value="ATP-BINDING CASSETTE SUB-FAMILY B MEMBER 6"/>
    <property type="match status" value="1"/>
</dbReference>
<dbReference type="SMART" id="SM00382">
    <property type="entry name" value="AAA"/>
    <property type="match status" value="1"/>
</dbReference>
<dbReference type="InterPro" id="IPR011527">
    <property type="entry name" value="ABC1_TM_dom"/>
</dbReference>
<feature type="domain" description="ABC transmembrane type-1" evidence="11">
    <location>
        <begin position="23"/>
        <end position="302"/>
    </location>
</feature>
<dbReference type="PROSITE" id="PS50929">
    <property type="entry name" value="ABC_TM1F"/>
    <property type="match status" value="1"/>
</dbReference>
<keyword evidence="6 12" id="KW-0067">ATP-binding</keyword>
<dbReference type="InterPro" id="IPR027417">
    <property type="entry name" value="P-loop_NTPase"/>
</dbReference>
<feature type="transmembrane region" description="Helical" evidence="9">
    <location>
        <begin position="22"/>
        <end position="44"/>
    </location>
</feature>
<dbReference type="SUPFAM" id="SSF90123">
    <property type="entry name" value="ABC transporter transmembrane region"/>
    <property type="match status" value="1"/>
</dbReference>
<keyword evidence="5" id="KW-0547">Nucleotide-binding</keyword>
<comment type="subcellular location">
    <subcellularLocation>
        <location evidence="1">Cell membrane</location>
        <topology evidence="1">Multi-pass membrane protein</topology>
    </subcellularLocation>
</comment>
<dbReference type="GO" id="GO:0140359">
    <property type="term" value="F:ABC-type transporter activity"/>
    <property type="evidence" value="ECO:0007669"/>
    <property type="project" value="InterPro"/>
</dbReference>
<organism evidence="12 13">
    <name type="scientific">Aeriscardovia aeriphila</name>
    <dbReference type="NCBI Taxonomy" id="218139"/>
    <lineage>
        <taxon>Bacteria</taxon>
        <taxon>Bacillati</taxon>
        <taxon>Actinomycetota</taxon>
        <taxon>Actinomycetes</taxon>
        <taxon>Bifidobacteriales</taxon>
        <taxon>Bifidobacteriaceae</taxon>
        <taxon>Aeriscardovia</taxon>
    </lineage>
</organism>
<evidence type="ECO:0000313" key="12">
    <source>
        <dbReference type="EMBL" id="HJF18555.1"/>
    </source>
</evidence>
<evidence type="ECO:0000256" key="2">
    <source>
        <dbReference type="ARBA" id="ARBA00022448"/>
    </source>
</evidence>
<dbReference type="GO" id="GO:0034040">
    <property type="term" value="F:ATPase-coupled lipid transmembrane transporter activity"/>
    <property type="evidence" value="ECO:0007669"/>
    <property type="project" value="TreeGrafter"/>
</dbReference>
<feature type="domain" description="ABC transporter" evidence="10">
    <location>
        <begin position="372"/>
        <end position="607"/>
    </location>
</feature>
<dbReference type="PROSITE" id="PS00211">
    <property type="entry name" value="ABC_TRANSPORTER_1"/>
    <property type="match status" value="1"/>
</dbReference>